<evidence type="ECO:0000313" key="1">
    <source>
        <dbReference type="EMBL" id="KAL3580479.1"/>
    </source>
</evidence>
<accession>A0ACC4BQV8</accession>
<comment type="caution">
    <text evidence="1">The sequence shown here is derived from an EMBL/GenBank/DDBJ whole genome shotgun (WGS) entry which is preliminary data.</text>
</comment>
<sequence>MRALQLLMLLGMLLSPVTLSLARKPRREIRDREVYGNGRIFDITHEINSNMPTWESKDGLGQFIWLVTSMKNGSKLNSSQFKLSTHTGTHVDAPGHFYEDYYEAGYNVNSLDLGVLNGPALLVDVPRDSNITAEVMKSLNIPRGVHRVLFRTLNTDRKLMYKKEFDSSYVAFMEDGAKWLVENTDIKLVGVDYLSSAAYVNLISPHLIFLKKRLLCTGVLSLATLSTADDPVHVTRESAEAYSNGRVFDITHQIIPNTPTWESKNGLGHYIRLVAGQQLF</sequence>
<gene>
    <name evidence="1" type="ORF">D5086_018314</name>
</gene>
<name>A0ACC4BQV8_POPAL</name>
<dbReference type="EMBL" id="RCHU02000009">
    <property type="protein sequence ID" value="KAL3580479.1"/>
    <property type="molecule type" value="Genomic_DNA"/>
</dbReference>
<dbReference type="Proteomes" id="UP000309997">
    <property type="component" value="Unassembled WGS sequence"/>
</dbReference>
<keyword evidence="2" id="KW-1185">Reference proteome</keyword>
<evidence type="ECO:0000313" key="2">
    <source>
        <dbReference type="Proteomes" id="UP000309997"/>
    </source>
</evidence>
<protein>
    <submittedName>
        <fullName evidence="1">Uncharacterized protein</fullName>
    </submittedName>
</protein>
<organism evidence="1 2">
    <name type="scientific">Populus alba</name>
    <name type="common">White poplar</name>
    <dbReference type="NCBI Taxonomy" id="43335"/>
    <lineage>
        <taxon>Eukaryota</taxon>
        <taxon>Viridiplantae</taxon>
        <taxon>Streptophyta</taxon>
        <taxon>Embryophyta</taxon>
        <taxon>Tracheophyta</taxon>
        <taxon>Spermatophyta</taxon>
        <taxon>Magnoliopsida</taxon>
        <taxon>eudicotyledons</taxon>
        <taxon>Gunneridae</taxon>
        <taxon>Pentapetalae</taxon>
        <taxon>rosids</taxon>
        <taxon>fabids</taxon>
        <taxon>Malpighiales</taxon>
        <taxon>Salicaceae</taxon>
        <taxon>Saliceae</taxon>
        <taxon>Populus</taxon>
    </lineage>
</organism>
<reference evidence="1 2" key="1">
    <citation type="journal article" date="2024" name="Plant Biotechnol. J.">
        <title>Genome and CRISPR/Cas9 system of a widespread forest tree (Populus alba) in the world.</title>
        <authorList>
            <person name="Liu Y.J."/>
            <person name="Jiang P.F."/>
            <person name="Han X.M."/>
            <person name="Li X.Y."/>
            <person name="Wang H.M."/>
            <person name="Wang Y.J."/>
            <person name="Wang X.X."/>
            <person name="Zeng Q.Y."/>
        </authorList>
    </citation>
    <scope>NUCLEOTIDE SEQUENCE [LARGE SCALE GENOMIC DNA]</scope>
    <source>
        <strain evidence="2">cv. PAL-ZL1</strain>
    </source>
</reference>
<proteinExistence type="predicted"/>